<proteinExistence type="inferred from homology"/>
<feature type="domain" description="Alpha-2-macroglobulin" evidence="16">
    <location>
        <begin position="883"/>
        <end position="973"/>
    </location>
</feature>
<dbReference type="CDD" id="cd02897">
    <property type="entry name" value="A2M_2"/>
    <property type="match status" value="1"/>
</dbReference>
<dbReference type="InterPro" id="IPR001599">
    <property type="entry name" value="Macroglobln_a2"/>
</dbReference>
<evidence type="ECO:0000256" key="6">
    <source>
        <dbReference type="ARBA" id="ARBA00022859"/>
    </source>
</evidence>
<dbReference type="SUPFAM" id="SSF49410">
    <property type="entry name" value="Alpha-macroglobulin receptor domain"/>
    <property type="match status" value="1"/>
</dbReference>
<feature type="region of interest" description="Disordered" evidence="13">
    <location>
        <begin position="561"/>
        <end position="588"/>
    </location>
</feature>
<dbReference type="InterPro" id="IPR011626">
    <property type="entry name" value="Alpha-macroglobulin_TED"/>
</dbReference>
<dbReference type="Pfam" id="PF07703">
    <property type="entry name" value="A2M_BRD"/>
    <property type="match status" value="1"/>
</dbReference>
<dbReference type="PROSITE" id="PS00477">
    <property type="entry name" value="ALPHA_2_MACROGLOBULIN"/>
    <property type="match status" value="1"/>
</dbReference>
<feature type="compositionally biased region" description="Basic residues" evidence="13">
    <location>
        <begin position="572"/>
        <end position="583"/>
    </location>
</feature>
<accession>A0AA39KTN5</accession>
<evidence type="ECO:0000256" key="7">
    <source>
        <dbReference type="ARBA" id="ARBA00022900"/>
    </source>
</evidence>
<keyword evidence="3" id="KW-0964">Secreted</keyword>
<evidence type="ECO:0000256" key="13">
    <source>
        <dbReference type="SAM" id="MobiDB-lite"/>
    </source>
</evidence>
<dbReference type="SMART" id="SM01419">
    <property type="entry name" value="Thiol-ester_cl"/>
    <property type="match status" value="1"/>
</dbReference>
<dbReference type="InterPro" id="IPR050473">
    <property type="entry name" value="A2M/Complement_sys"/>
</dbReference>
<evidence type="ECO:0000256" key="12">
    <source>
        <dbReference type="ARBA" id="ARBA00078071"/>
    </source>
</evidence>
<evidence type="ECO:0000313" key="19">
    <source>
        <dbReference type="Proteomes" id="UP001168990"/>
    </source>
</evidence>
<evidence type="ECO:0000256" key="14">
    <source>
        <dbReference type="SAM" id="SignalP"/>
    </source>
</evidence>
<comment type="subcellular location">
    <subcellularLocation>
        <location evidence="1">Secreted</location>
    </subcellularLocation>
</comment>
<keyword evidence="5 14" id="KW-0732">Signal</keyword>
<evidence type="ECO:0000313" key="18">
    <source>
        <dbReference type="EMBL" id="KAK0173216.1"/>
    </source>
</evidence>
<comment type="function">
    <text evidence="10">Binds covalently through a thioester bond to the pathogen surface resulting in pathogen clearance.</text>
</comment>
<reference evidence="18" key="1">
    <citation type="journal article" date="2023" name="bioRxiv">
        <title>Scaffold-level genome assemblies of two parasitoid biocontrol wasps reveal the parthenogenesis mechanism and an associated novel virus.</title>
        <authorList>
            <person name="Inwood S."/>
            <person name="Skelly J."/>
            <person name="Guhlin J."/>
            <person name="Harrop T."/>
            <person name="Goldson S."/>
            <person name="Dearden P."/>
        </authorList>
    </citation>
    <scope>NUCLEOTIDE SEQUENCE</scope>
    <source>
        <strain evidence="18">Irish</strain>
        <tissue evidence="18">Whole body</tissue>
    </source>
</reference>
<keyword evidence="19" id="KW-1185">Reference proteome</keyword>
<feature type="domain" description="Alpha-2-macroglobulin bait region" evidence="15">
    <location>
        <begin position="487"/>
        <end position="685"/>
    </location>
</feature>
<evidence type="ECO:0000256" key="10">
    <source>
        <dbReference type="ARBA" id="ARBA00057615"/>
    </source>
</evidence>
<dbReference type="Pfam" id="PF07677">
    <property type="entry name" value="A2M_recep"/>
    <property type="match status" value="1"/>
</dbReference>
<dbReference type="Pfam" id="PF01835">
    <property type="entry name" value="MG2"/>
    <property type="match status" value="1"/>
</dbReference>
<dbReference type="SUPFAM" id="SSF81296">
    <property type="entry name" value="E set domains"/>
    <property type="match status" value="1"/>
</dbReference>
<dbReference type="SUPFAM" id="SSF48239">
    <property type="entry name" value="Terpenoid cyclases/Protein prenyltransferases"/>
    <property type="match status" value="1"/>
</dbReference>
<dbReference type="InterPro" id="IPR011625">
    <property type="entry name" value="A2M_N_BRD"/>
</dbReference>
<evidence type="ECO:0000256" key="3">
    <source>
        <dbReference type="ARBA" id="ARBA00022525"/>
    </source>
</evidence>
<dbReference type="Pfam" id="PF00207">
    <property type="entry name" value="A2M"/>
    <property type="match status" value="1"/>
</dbReference>
<organism evidence="18 19">
    <name type="scientific">Microctonus aethiopoides</name>
    <dbReference type="NCBI Taxonomy" id="144406"/>
    <lineage>
        <taxon>Eukaryota</taxon>
        <taxon>Metazoa</taxon>
        <taxon>Ecdysozoa</taxon>
        <taxon>Arthropoda</taxon>
        <taxon>Hexapoda</taxon>
        <taxon>Insecta</taxon>
        <taxon>Pterygota</taxon>
        <taxon>Neoptera</taxon>
        <taxon>Endopterygota</taxon>
        <taxon>Hymenoptera</taxon>
        <taxon>Apocrita</taxon>
        <taxon>Ichneumonoidea</taxon>
        <taxon>Braconidae</taxon>
        <taxon>Euphorinae</taxon>
        <taxon>Microctonus</taxon>
    </lineage>
</organism>
<dbReference type="Gene3D" id="1.50.10.20">
    <property type="match status" value="1"/>
</dbReference>
<feature type="region of interest" description="Disordered" evidence="13">
    <location>
        <begin position="1674"/>
        <end position="1693"/>
    </location>
</feature>
<dbReference type="InterPro" id="IPR040839">
    <property type="entry name" value="MG4"/>
</dbReference>
<dbReference type="InterPro" id="IPR047565">
    <property type="entry name" value="Alpha-macroglob_thiol-ester_cl"/>
</dbReference>
<evidence type="ECO:0000256" key="1">
    <source>
        <dbReference type="ARBA" id="ARBA00004613"/>
    </source>
</evidence>
<name>A0AA39KTN5_9HYME</name>
<dbReference type="Gene3D" id="2.60.40.1940">
    <property type="match status" value="1"/>
</dbReference>
<dbReference type="Pfam" id="PF17789">
    <property type="entry name" value="MG4"/>
    <property type="match status" value="1"/>
</dbReference>
<dbReference type="Pfam" id="PF17791">
    <property type="entry name" value="MG3"/>
    <property type="match status" value="1"/>
</dbReference>
<comment type="subunit">
    <text evidence="11">Heterodimer of a TEP1-N chain and an TEP1-C chain non-covalently linked. Forms a complex composed of TEP1-N and TEP1-C heterodimer, LRIM1 and APL1C; the interaction stabilizes TEP1-N and TEP1-C heterodimer, prevents its binding to tissues while circulating in the hemolymph and protects the thioester bond from hydrolysis. Mature TEP1 and to a lesser extent full-length TEP1 interact with SPCLIP1; the interaction is induced by microbial infection.</text>
</comment>
<dbReference type="PANTHER" id="PTHR11412:SF171">
    <property type="entry name" value="PREGNANCY ZONE PROTEIN-LIKE PROTEIN"/>
    <property type="match status" value="1"/>
</dbReference>
<dbReference type="SMART" id="SM01359">
    <property type="entry name" value="A2M_N_2"/>
    <property type="match status" value="1"/>
</dbReference>
<dbReference type="InterPro" id="IPR009048">
    <property type="entry name" value="A-macroglobulin_rcpt-bd"/>
</dbReference>
<dbReference type="PANTHER" id="PTHR11412">
    <property type="entry name" value="MACROGLOBULIN / COMPLEMENT"/>
    <property type="match status" value="1"/>
</dbReference>
<dbReference type="InterPro" id="IPR014756">
    <property type="entry name" value="Ig_E-set"/>
</dbReference>
<evidence type="ECO:0000256" key="9">
    <source>
        <dbReference type="ARBA" id="ARBA00023180"/>
    </source>
</evidence>
<dbReference type="GO" id="GO:0004867">
    <property type="term" value="F:serine-type endopeptidase inhibitor activity"/>
    <property type="evidence" value="ECO:0007669"/>
    <property type="project" value="UniProtKB-KW"/>
</dbReference>
<evidence type="ECO:0000256" key="4">
    <source>
        <dbReference type="ARBA" id="ARBA00022690"/>
    </source>
</evidence>
<evidence type="ECO:0000259" key="15">
    <source>
        <dbReference type="SMART" id="SM01359"/>
    </source>
</evidence>
<feature type="domain" description="Alpha-macroglobulin receptor-binding" evidence="17">
    <location>
        <begin position="1510"/>
        <end position="1600"/>
    </location>
</feature>
<evidence type="ECO:0000256" key="11">
    <source>
        <dbReference type="ARBA" id="ARBA00063781"/>
    </source>
</evidence>
<evidence type="ECO:0000256" key="8">
    <source>
        <dbReference type="ARBA" id="ARBA00023157"/>
    </source>
</evidence>
<dbReference type="FunFam" id="2.60.40.1930:FF:000001">
    <property type="entry name" value="CD109 isoform 3"/>
    <property type="match status" value="1"/>
</dbReference>
<dbReference type="InterPro" id="IPR041813">
    <property type="entry name" value="A2M_TED"/>
</dbReference>
<dbReference type="InterPro" id="IPR036595">
    <property type="entry name" value="A-macroglobulin_rcpt-bd_sf"/>
</dbReference>
<dbReference type="Gene3D" id="2.60.40.10">
    <property type="entry name" value="Immunoglobulins"/>
    <property type="match status" value="2"/>
</dbReference>
<evidence type="ECO:0000256" key="2">
    <source>
        <dbReference type="ARBA" id="ARBA00010952"/>
    </source>
</evidence>
<keyword evidence="7" id="KW-0722">Serine protease inhibitor</keyword>
<dbReference type="InterPro" id="IPR041555">
    <property type="entry name" value="MG3"/>
</dbReference>
<dbReference type="GO" id="GO:0002376">
    <property type="term" value="P:immune system process"/>
    <property type="evidence" value="ECO:0007669"/>
    <property type="project" value="UniProtKB-KW"/>
</dbReference>
<keyword evidence="4" id="KW-0646">Protease inhibitor</keyword>
<dbReference type="InterPro" id="IPR008930">
    <property type="entry name" value="Terpenoid_cyclase/PrenylTrfase"/>
</dbReference>
<dbReference type="Gene3D" id="2.60.40.1930">
    <property type="match status" value="2"/>
</dbReference>
<keyword evidence="8" id="KW-1015">Disulfide bond</keyword>
<dbReference type="GO" id="GO:0005615">
    <property type="term" value="C:extracellular space"/>
    <property type="evidence" value="ECO:0007669"/>
    <property type="project" value="InterPro"/>
</dbReference>
<evidence type="ECO:0000259" key="17">
    <source>
        <dbReference type="SMART" id="SM01361"/>
    </source>
</evidence>
<dbReference type="SMART" id="SM01361">
    <property type="entry name" value="A2M_recep"/>
    <property type="match status" value="1"/>
</dbReference>
<dbReference type="SMART" id="SM01360">
    <property type="entry name" value="A2M"/>
    <property type="match status" value="1"/>
</dbReference>
<keyword evidence="9" id="KW-0325">Glycoprotein</keyword>
<dbReference type="Gene3D" id="2.20.130.20">
    <property type="match status" value="1"/>
</dbReference>
<comment type="caution">
    <text evidence="18">The sequence shown here is derived from an EMBL/GenBank/DDBJ whole genome shotgun (WGS) entry which is preliminary data.</text>
</comment>
<evidence type="ECO:0000256" key="5">
    <source>
        <dbReference type="ARBA" id="ARBA00022729"/>
    </source>
</evidence>
<dbReference type="InterPro" id="IPR002890">
    <property type="entry name" value="MG2"/>
</dbReference>
<reference evidence="18" key="2">
    <citation type="submission" date="2023-03" db="EMBL/GenBank/DDBJ databases">
        <authorList>
            <person name="Inwood S.N."/>
            <person name="Skelly J.G."/>
            <person name="Guhlin J."/>
            <person name="Harrop T.W.R."/>
            <person name="Goldson S.G."/>
            <person name="Dearden P.K."/>
        </authorList>
    </citation>
    <scope>NUCLEOTIDE SEQUENCE</scope>
    <source>
        <strain evidence="18">Irish</strain>
        <tissue evidence="18">Whole body</tissue>
    </source>
</reference>
<dbReference type="InterPro" id="IPR013783">
    <property type="entry name" value="Ig-like_fold"/>
</dbReference>
<dbReference type="Pfam" id="PF07678">
    <property type="entry name" value="TED_complement"/>
    <property type="match status" value="1"/>
</dbReference>
<dbReference type="Gene3D" id="2.60.40.690">
    <property type="entry name" value="Alpha-macroglobulin, receptor-binding domain"/>
    <property type="match status" value="1"/>
</dbReference>
<keyword evidence="6" id="KW-0391">Immunity</keyword>
<comment type="similarity">
    <text evidence="2">Belongs to the protease inhibitor I39 (alpha-2-macroglobulin) family.</text>
</comment>
<dbReference type="Proteomes" id="UP001168990">
    <property type="component" value="Unassembled WGS sequence"/>
</dbReference>
<evidence type="ECO:0000259" key="16">
    <source>
        <dbReference type="SMART" id="SM01360"/>
    </source>
</evidence>
<gene>
    <name evidence="18" type="ORF">PV328_006448</name>
</gene>
<protein>
    <recommendedName>
        <fullName evidence="12">TEP1-F</fullName>
    </recommendedName>
</protein>
<dbReference type="EMBL" id="JAQQBS010000002">
    <property type="protein sequence ID" value="KAK0173216.1"/>
    <property type="molecule type" value="Genomic_DNA"/>
</dbReference>
<feature type="chain" id="PRO_5041304793" description="TEP1-F" evidence="14">
    <location>
        <begin position="25"/>
        <end position="1959"/>
    </location>
</feature>
<dbReference type="InterPro" id="IPR019742">
    <property type="entry name" value="MacrogloblnA2_CS"/>
</dbReference>
<dbReference type="Gene3D" id="2.60.120.1540">
    <property type="match status" value="1"/>
</dbReference>
<feature type="signal peptide" evidence="14">
    <location>
        <begin position="1"/>
        <end position="24"/>
    </location>
</feature>
<sequence length="1959" mass="218625">MLNLLTYILIFTTIVIFNFTPGRGSKIDSIDRGYIFTAPKKILAGETESGCLSLHNLDPPAHVLLELLSPVSTTTDEEVLASTSTLLETGVETCLELSVPDRAQMTYTMARLRLKIRFDKYPEYHVNTEKDVYIEYDSSIVFAETDKPIYKPGQDVNIRLLALTHDLKPWKRAIPKVWIENPSEVRVAQWTNLSMDRGIVQLLFPLSPEPSLGTWRIKVEKKKTHPHLIHTSTFEVRKYVLPKFQVTIKGPNIILADADNATWTICAHYSYGEPVRGTLRIKTTPQIPSWRRKHNFPAINYETRIESPDGCTNPFTITGLAMGLPQWEVAPNSIILAANLTEDGTEVVETATSRTVVVHQALKLEFLPHTPKYFKLGLPYHGKLRVLRQDETPAPGEKIQLCLRVRGKDEWVRVVVECRNFTSSPMGYVNFIVPPQHKNIVLLSFVATGIEYPTKYYSPDKRWRVFMDQPSAYIDVGAWYSPSDSYLAVARGDQSIVCGEKYPFNVMYTVPIDAAANESIAFHYSINSKGDLLIFGHVKHKPHRDSILNYSEFKNVLGGSSETATTVSPSSHNHHHHHHHHSYRANNTSRSEHLHNIVHRFPLSVKVTPSMAPISELLLYYVRPDGETVATTYTIEVGGNCFENRVKTRWQDEVKSPGENVRYHVEAAPWSLCGISVIDQSTSFLSDSKRSLIDPEGAFNQAKRFHLNRDTRTLYQSNWSHCKKSIQPETSIEEIDHLPSPAVEAPPVWDLRAARSWRGRERKRNVDMSELSRSKRSVIFNGVNYVDAMQAFDDFGVIVMSDLILESRPCPQNHVKINFRDRIDFEMSRRGIDEPDRMWGNMKMPQAFPLLNFGVMDPALAGPDVGYIDQLPGGSPRSYFPETWLWELVSTGKDGKATIKRSLPHTITNWLAHTVCISSSYGLGIASPIKLTAFQPFFLDYNLPYSVKRGELLRMKVSLFNYMQHSLPVKIHLIDAPGFDLHLSQAVGKYCVDARKSIVHEYILRPRAIGEINITVSASVDLTFDAPCGNSDDIVFTQDTIIKPILVQPEGFPVETTKSAFVCPKDFSDDSSISWNLELPKDFVADSARGYVSLVGDLLGPALENLDNLVRLPFGCGEQNLILFAPNIHVLGYLDATSSHTDGSSSSPELRKKAIRNMEKGYQRELNYRHSDGSYSAFGPHSTENSGSMWLTAFVVKSFAQARKFIHIDERDLKLSVKWILKKQLENGCFPLIGRVFHKDMKGGLQQDNENQSFPAALTAYVLVALLESGKSLPPPIINNALYCLEKGMPNENDGNPYTAALSTYALTLLEHPKANASMNTLLMRATRLNDLLWWENKNKPSMGLSIEMTAYAVLTLVKLGGDANMALALKAIRWLSKQRNAEGGFTSTQDTVIGLEALAKYAAAMSSNSTDLSVLVTAGEVDRVVRMHDDNRMILVQIRLPVLPTLIEIFAEGEGCVLVQTNLKYNVAHATGSQAFDLSTTTEAVASGDECSMQKLSICARYKMADEESNMAVLEIGMVSGFVADKGTLYALLEESAITHVKRFDEERNSVTIYFDKLTAKTTCISFLILRENIVEKAEPANIKLYDYYRQELVITKNYSFSRTCTFSDVDIEGLDSLPDKPEDPVTVSSNETKILIVDERSSKSMTGGLVENKFHEIMMIDRDQVETTVVSSTTKSTTNKPTSRIPITFTTPTTPTTTTIAVGIVTATATSMADNISSIDNWESGKNEHEGSGHQAAVDELESDTIFFNNPSFIVIDHELDTPDGIEGPPPVYIKPSFDMSQLGKDESDFLSKNDTPEFTLRSGSAAFNDESSQLIPMTESDGSAQVCPICGDKLPTDIKDIYCRATSVVKVAIRRLRKARLLLDLHSSLSLPKRLRSTIDLSLMNRCICTPLDKPGSLALMISTVENSTLTSINDNEYTQPRSRLLDGSISVYTLPNVGGTPPEVIQARSTCPSAA</sequence>